<comment type="subcellular location">
    <subcellularLocation>
        <location evidence="1">Membrane</location>
        <topology evidence="1">Multi-pass membrane protein</topology>
    </subcellularLocation>
</comment>
<feature type="transmembrane region" description="Helical" evidence="6">
    <location>
        <begin position="181"/>
        <end position="199"/>
    </location>
</feature>
<proteinExistence type="predicted"/>
<comment type="caution">
    <text evidence="7">The sequence shown here is derived from an EMBL/GenBank/DDBJ whole genome shotgun (WGS) entry which is preliminary data.</text>
</comment>
<dbReference type="PROSITE" id="PS00428">
    <property type="entry name" value="FTSW_RODA_SPOVE"/>
    <property type="match status" value="1"/>
</dbReference>
<feature type="transmembrane region" description="Helical" evidence="6">
    <location>
        <begin position="133"/>
        <end position="151"/>
    </location>
</feature>
<protein>
    <submittedName>
        <fullName evidence="7">FtsW/RodA/SpoVE family cell cycle protein</fullName>
    </submittedName>
</protein>
<dbReference type="PANTHER" id="PTHR30474">
    <property type="entry name" value="CELL CYCLE PROTEIN"/>
    <property type="match status" value="1"/>
</dbReference>
<evidence type="ECO:0000256" key="1">
    <source>
        <dbReference type="ARBA" id="ARBA00004141"/>
    </source>
</evidence>
<feature type="transmembrane region" description="Helical" evidence="6">
    <location>
        <begin position="45"/>
        <end position="63"/>
    </location>
</feature>
<dbReference type="Proteomes" id="UP001597541">
    <property type="component" value="Unassembled WGS sequence"/>
</dbReference>
<dbReference type="InterPro" id="IPR001182">
    <property type="entry name" value="FtsW/RodA"/>
</dbReference>
<gene>
    <name evidence="7" type="ORF">ACFSUF_09080</name>
</gene>
<evidence type="ECO:0000256" key="2">
    <source>
        <dbReference type="ARBA" id="ARBA00022692"/>
    </source>
</evidence>
<evidence type="ECO:0000256" key="4">
    <source>
        <dbReference type="ARBA" id="ARBA00022989"/>
    </source>
</evidence>
<accession>A0ABW5PC45</accession>
<feature type="transmembrane region" description="Helical" evidence="6">
    <location>
        <begin position="349"/>
        <end position="370"/>
    </location>
</feature>
<dbReference type="PANTHER" id="PTHR30474:SF1">
    <property type="entry name" value="PEPTIDOGLYCAN GLYCOSYLTRANSFERASE MRDB"/>
    <property type="match status" value="1"/>
</dbReference>
<dbReference type="EMBL" id="JBHUME010000007">
    <property type="protein sequence ID" value="MFD2612573.1"/>
    <property type="molecule type" value="Genomic_DNA"/>
</dbReference>
<keyword evidence="2 6" id="KW-0812">Transmembrane</keyword>
<evidence type="ECO:0000313" key="8">
    <source>
        <dbReference type="Proteomes" id="UP001597541"/>
    </source>
</evidence>
<sequence length="380" mass="42281">MLTKLKKIDIEILGIMLLFMAASTLIVRSATYGDPEYLNYDIKTLVFYGLGFAVMLCVMLFDYRILVKGSLVIYGVGILSLIAVFFLGSEINGAKGWFRVGGFLVQPAEFVKLAIIIVVAYFLQKREGNPLKLFTDVIPIGVIVFVPFLLVMMQPDLGNAVIYVIILLGMFWIGNIKLAHVLMSLALIGAGLVLFLFLFNTYNENIKTYLEDHDKEHWYQRINTFVNPEQASSDQSYQVRNSMIAIGSGSLTGDGYMKGNSKNKRFIPFAYSDSIFVVIGEEFGFVGASVLLLLYFLLIYRMILIAIQCRDISGSYIIVGIVSMFVFQIFENVGMLIGMMPLTGITLPFISYGGSSLLINMVCVGIVLSIKAHQNSYTTA</sequence>
<organism evidence="7 8">
    <name type="scientific">Paenibacillus gansuensis</name>
    <dbReference type="NCBI Taxonomy" id="306542"/>
    <lineage>
        <taxon>Bacteria</taxon>
        <taxon>Bacillati</taxon>
        <taxon>Bacillota</taxon>
        <taxon>Bacilli</taxon>
        <taxon>Bacillales</taxon>
        <taxon>Paenibacillaceae</taxon>
        <taxon>Paenibacillus</taxon>
    </lineage>
</organism>
<keyword evidence="4 6" id="KW-1133">Transmembrane helix</keyword>
<name>A0ABW5PC45_9BACL</name>
<feature type="transmembrane region" description="Helical" evidence="6">
    <location>
        <begin position="157"/>
        <end position="174"/>
    </location>
</feature>
<dbReference type="InterPro" id="IPR018365">
    <property type="entry name" value="Cell_cycle_FtsW-rel_CS"/>
</dbReference>
<keyword evidence="3" id="KW-0133">Cell shape</keyword>
<evidence type="ECO:0000256" key="3">
    <source>
        <dbReference type="ARBA" id="ARBA00022960"/>
    </source>
</evidence>
<feature type="transmembrane region" description="Helical" evidence="6">
    <location>
        <begin position="316"/>
        <end position="337"/>
    </location>
</feature>
<feature type="transmembrane region" description="Helical" evidence="6">
    <location>
        <begin position="100"/>
        <end position="121"/>
    </location>
</feature>
<evidence type="ECO:0000256" key="5">
    <source>
        <dbReference type="ARBA" id="ARBA00023136"/>
    </source>
</evidence>
<evidence type="ECO:0000256" key="6">
    <source>
        <dbReference type="SAM" id="Phobius"/>
    </source>
</evidence>
<feature type="transmembrane region" description="Helical" evidence="6">
    <location>
        <begin position="12"/>
        <end position="33"/>
    </location>
</feature>
<feature type="transmembrane region" description="Helical" evidence="6">
    <location>
        <begin position="70"/>
        <end position="88"/>
    </location>
</feature>
<evidence type="ECO:0000313" key="7">
    <source>
        <dbReference type="EMBL" id="MFD2612573.1"/>
    </source>
</evidence>
<dbReference type="Pfam" id="PF01098">
    <property type="entry name" value="FTSW_RODA_SPOVE"/>
    <property type="match status" value="1"/>
</dbReference>
<keyword evidence="8" id="KW-1185">Reference proteome</keyword>
<dbReference type="RefSeq" id="WP_377602248.1">
    <property type="nucleotide sequence ID" value="NZ_JBHUME010000007.1"/>
</dbReference>
<feature type="transmembrane region" description="Helical" evidence="6">
    <location>
        <begin position="283"/>
        <end position="304"/>
    </location>
</feature>
<keyword evidence="5 6" id="KW-0472">Membrane</keyword>
<reference evidence="8" key="1">
    <citation type="journal article" date="2019" name="Int. J. Syst. Evol. Microbiol.">
        <title>The Global Catalogue of Microorganisms (GCM) 10K type strain sequencing project: providing services to taxonomists for standard genome sequencing and annotation.</title>
        <authorList>
            <consortium name="The Broad Institute Genomics Platform"/>
            <consortium name="The Broad Institute Genome Sequencing Center for Infectious Disease"/>
            <person name="Wu L."/>
            <person name="Ma J."/>
        </authorList>
    </citation>
    <scope>NUCLEOTIDE SEQUENCE [LARGE SCALE GENOMIC DNA]</scope>
    <source>
        <strain evidence="8">KCTC 3950</strain>
    </source>
</reference>